<dbReference type="OrthoDB" id="5295974at2"/>
<reference evidence="1 2" key="2">
    <citation type="journal article" date="2011" name="PLoS ONE">
        <title>The Cyst-Dividing Bacterium Ramlibacter tataouinensis TTB310 Genome Reveals a Well-Stocked Toolbox for Adaptation to a Desert Environment.</title>
        <authorList>
            <person name="De Luca G."/>
            <person name="Barakat M."/>
            <person name="Ortet P."/>
            <person name="Fochesato S."/>
            <person name="Jourlin-Castelli C."/>
            <person name="Ansaldi M."/>
            <person name="Py B."/>
            <person name="Fichant G."/>
            <person name="Coutinho P.M."/>
            <person name="Voulhoux R."/>
            <person name="Bastien O."/>
            <person name="Marechal E."/>
            <person name="Henrissat B."/>
            <person name="Quentin Y."/>
            <person name="Noirot P."/>
            <person name="Filloux A."/>
            <person name="Mejean V."/>
            <person name="Dubow M.S."/>
            <person name="Barras F."/>
            <person name="Barbe V."/>
            <person name="Weissenbach J."/>
            <person name="Mihalcescu I."/>
            <person name="Vermeglio A."/>
            <person name="Achouak W."/>
            <person name="Heulin T."/>
        </authorList>
    </citation>
    <scope>NUCLEOTIDE SEQUENCE [LARGE SCALE GENOMIC DNA]</scope>
    <source>
        <strain evidence="2">ATCC BAA-407 / DSM 14655 / LMG 21543 / TTB310</strain>
    </source>
</reference>
<sequence>MTDGAHLLIPFAASRDQGCRQVLGALRLPALQRLLARLEGSEPDTGDEHTLTMPHERALARACGLFAGDGQVPWAAWQLAQAGQDPGGDAWAWLTPCHWQVGRDRIVMEPPPLLQLDAADSQALLDAMQPYFEQDGITLSYEAPTLWRARGEPLRHLPCASLDRVTGRTVDDWLPRTAEARTIRRLQQEMQMLLYTHEINEARLRGGLRPVNSFWVSGAGALPPGTSAAPPPGLHITHYLRDAALRGDWAAWAAAWQQLDQGEVARQLQRLDEGEPVRLTLCGERSARTWRPGAAGWWRRVSSAWRPQPLSPILEQL</sequence>
<dbReference type="AlphaFoldDB" id="F5XXZ2"/>
<dbReference type="Proteomes" id="UP000008385">
    <property type="component" value="Chromosome"/>
</dbReference>
<evidence type="ECO:0000313" key="2">
    <source>
        <dbReference type="Proteomes" id="UP000008385"/>
    </source>
</evidence>
<dbReference type="RefSeq" id="WP_013902548.1">
    <property type="nucleotide sequence ID" value="NC_015677.1"/>
</dbReference>
<dbReference type="HOGENOM" id="CLU_037503_1_1_4"/>
<dbReference type="STRING" id="365046.Rta_32060"/>
<name>F5XXZ2_RAMTT</name>
<protein>
    <recommendedName>
        <fullName evidence="3">Phosphoglycerate mutase</fullName>
    </recommendedName>
</protein>
<dbReference type="EMBL" id="CP000245">
    <property type="protein sequence ID" value="AEG94317.1"/>
    <property type="molecule type" value="Genomic_DNA"/>
</dbReference>
<dbReference type="KEGG" id="rta:Rta_32060"/>
<dbReference type="eggNOG" id="COG4255">
    <property type="taxonomic scope" value="Bacteria"/>
</dbReference>
<proteinExistence type="predicted"/>
<keyword evidence="2" id="KW-1185">Reference proteome</keyword>
<organism evidence="1 2">
    <name type="scientific">Ramlibacter tataouinensis (strain ATCC BAA-407 / DSM 14655 / LMG 21543 / TTB310)</name>
    <dbReference type="NCBI Taxonomy" id="365046"/>
    <lineage>
        <taxon>Bacteria</taxon>
        <taxon>Pseudomonadati</taxon>
        <taxon>Pseudomonadota</taxon>
        <taxon>Betaproteobacteria</taxon>
        <taxon>Burkholderiales</taxon>
        <taxon>Comamonadaceae</taxon>
        <taxon>Ramlibacter</taxon>
    </lineage>
</organism>
<gene>
    <name evidence="1" type="ordered locus">Rta_32060</name>
</gene>
<reference evidence="2" key="1">
    <citation type="submission" date="2006-01" db="EMBL/GenBank/DDBJ databases">
        <title>Genome of the cyst-dividing bacterium Ramlibacter tataouinensis.</title>
        <authorList>
            <person name="Barakat M."/>
            <person name="Ortet P."/>
            <person name="De Luca G."/>
            <person name="Jourlin-Castelli C."/>
            <person name="Ansaldi M."/>
            <person name="Py B."/>
            <person name="Fichant G."/>
            <person name="Coutinho P."/>
            <person name="Voulhoux R."/>
            <person name="Bastien O."/>
            <person name="Roy S."/>
            <person name="Marechal E."/>
            <person name="Henrissat B."/>
            <person name="Quentin Y."/>
            <person name="Noirot P."/>
            <person name="Filloux A."/>
            <person name="Mejean V."/>
            <person name="DuBow M."/>
            <person name="Barras F."/>
            <person name="Heulin T."/>
        </authorList>
    </citation>
    <scope>NUCLEOTIDE SEQUENCE [LARGE SCALE GENOMIC DNA]</scope>
    <source>
        <strain evidence="2">ATCC BAA-407 / DSM 14655 / LMG 21543 / TTB310</strain>
    </source>
</reference>
<evidence type="ECO:0008006" key="3">
    <source>
        <dbReference type="Google" id="ProtNLM"/>
    </source>
</evidence>
<evidence type="ECO:0000313" key="1">
    <source>
        <dbReference type="EMBL" id="AEG94317.1"/>
    </source>
</evidence>
<accession>F5XXZ2</accession>